<evidence type="ECO:0000256" key="1">
    <source>
        <dbReference type="ARBA" id="ARBA00004613"/>
    </source>
</evidence>
<proteinExistence type="inferred from homology"/>
<dbReference type="PANTHER" id="PTHR13234">
    <property type="entry name" value="GAMMA-INTERFERON INDUCIBLE LYSOSOMAL THIOL REDUCTASE GILT"/>
    <property type="match status" value="1"/>
</dbReference>
<evidence type="ECO:0008006" key="9">
    <source>
        <dbReference type="Google" id="ProtNLM"/>
    </source>
</evidence>
<dbReference type="InterPro" id="IPR004911">
    <property type="entry name" value="Interferon-induced_GILT"/>
</dbReference>
<keyword evidence="3" id="KW-0964">Secreted</keyword>
<evidence type="ECO:0000313" key="7">
    <source>
        <dbReference type="EMBL" id="GBF92123.1"/>
    </source>
</evidence>
<feature type="compositionally biased region" description="Low complexity" evidence="6">
    <location>
        <begin position="58"/>
        <end position="72"/>
    </location>
</feature>
<organism evidence="7 8">
    <name type="scientific">Raphidocelis subcapitata</name>
    <dbReference type="NCBI Taxonomy" id="307507"/>
    <lineage>
        <taxon>Eukaryota</taxon>
        <taxon>Viridiplantae</taxon>
        <taxon>Chlorophyta</taxon>
        <taxon>core chlorophytes</taxon>
        <taxon>Chlorophyceae</taxon>
        <taxon>CS clade</taxon>
        <taxon>Sphaeropleales</taxon>
        <taxon>Selenastraceae</taxon>
        <taxon>Raphidocelis</taxon>
    </lineage>
</organism>
<comment type="similarity">
    <text evidence="2">Belongs to the GILT family.</text>
</comment>
<dbReference type="PANTHER" id="PTHR13234:SF8">
    <property type="entry name" value="GAMMA-INTERFERON-INDUCIBLE LYSOSOMAL THIOL REDUCTASE"/>
    <property type="match status" value="1"/>
</dbReference>
<dbReference type="AlphaFoldDB" id="A0A2V0P2P8"/>
<evidence type="ECO:0000256" key="4">
    <source>
        <dbReference type="ARBA" id="ARBA00022729"/>
    </source>
</evidence>
<keyword evidence="8" id="KW-1185">Reference proteome</keyword>
<evidence type="ECO:0000313" key="8">
    <source>
        <dbReference type="Proteomes" id="UP000247498"/>
    </source>
</evidence>
<dbReference type="InParanoid" id="A0A2V0P2P8"/>
<dbReference type="Gene3D" id="3.40.30.10">
    <property type="entry name" value="Glutaredoxin"/>
    <property type="match status" value="1"/>
</dbReference>
<dbReference type="Proteomes" id="UP000247498">
    <property type="component" value="Unassembled WGS sequence"/>
</dbReference>
<keyword evidence="4" id="KW-0732">Signal</keyword>
<comment type="caution">
    <text evidence="7">The sequence shown here is derived from an EMBL/GenBank/DDBJ whole genome shotgun (WGS) entry which is preliminary data.</text>
</comment>
<comment type="subcellular location">
    <subcellularLocation>
        <location evidence="1">Secreted</location>
    </subcellularLocation>
</comment>
<evidence type="ECO:0000256" key="3">
    <source>
        <dbReference type="ARBA" id="ARBA00022525"/>
    </source>
</evidence>
<evidence type="ECO:0000256" key="2">
    <source>
        <dbReference type="ARBA" id="ARBA00005679"/>
    </source>
</evidence>
<sequence>MSSFRRMSPGQGVHGGLAWLNRPGALWGSIAVCTLLFFALHWPSSSPADSPKPVELKGTPSPATGGAGGAQTAAPAAAPAAAASGGAAAALPGAPADKVLLELFVMSRCPDANLCEHVFDGILDKAGGIAHVQPRYIQYASSGGDVSCMHGEEECTANVYQACVARHAPAARNREWLMKFLICAWDGGVASYDRGMVKTCLDKVGAKDAAMRSAVDACIDGEEGKALARAHAAEVKARGIERSCTVAIEGVKRCVRDGGRWYDCEGGSEEGDFVASLCAAYAKKTGAAAPAEVCGRPAAAAAATGR</sequence>
<reference evidence="7 8" key="1">
    <citation type="journal article" date="2018" name="Sci. Rep.">
        <title>Raphidocelis subcapitata (=Pseudokirchneriella subcapitata) provides an insight into genome evolution and environmental adaptations in the Sphaeropleales.</title>
        <authorList>
            <person name="Suzuki S."/>
            <person name="Yamaguchi H."/>
            <person name="Nakajima N."/>
            <person name="Kawachi M."/>
        </authorList>
    </citation>
    <scope>NUCLEOTIDE SEQUENCE [LARGE SCALE GENOMIC DNA]</scope>
    <source>
        <strain evidence="7 8">NIES-35</strain>
    </source>
</reference>
<dbReference type="GO" id="GO:0005576">
    <property type="term" value="C:extracellular region"/>
    <property type="evidence" value="ECO:0007669"/>
    <property type="project" value="UniProtKB-SubCell"/>
</dbReference>
<accession>A0A2V0P2P8</accession>
<evidence type="ECO:0000256" key="6">
    <source>
        <dbReference type="SAM" id="MobiDB-lite"/>
    </source>
</evidence>
<dbReference type="EMBL" id="BDRX01000029">
    <property type="protein sequence ID" value="GBF92123.1"/>
    <property type="molecule type" value="Genomic_DNA"/>
</dbReference>
<evidence type="ECO:0000256" key="5">
    <source>
        <dbReference type="ARBA" id="ARBA00023180"/>
    </source>
</evidence>
<dbReference type="OrthoDB" id="958254at2759"/>
<protein>
    <recommendedName>
        <fullName evidence="9">Gamma-interferon-inducible lysosomal thiol reductase</fullName>
    </recommendedName>
</protein>
<dbReference type="GO" id="GO:0016671">
    <property type="term" value="F:oxidoreductase activity, acting on a sulfur group of donors, disulfide as acceptor"/>
    <property type="evidence" value="ECO:0007669"/>
    <property type="project" value="InterPro"/>
</dbReference>
<dbReference type="Pfam" id="PF03227">
    <property type="entry name" value="GILT"/>
    <property type="match status" value="1"/>
</dbReference>
<feature type="region of interest" description="Disordered" evidence="6">
    <location>
        <begin position="45"/>
        <end position="72"/>
    </location>
</feature>
<gene>
    <name evidence="7" type="ORF">Rsub_04470</name>
</gene>
<name>A0A2V0P2P8_9CHLO</name>
<keyword evidence="5" id="KW-0325">Glycoprotein</keyword>